<protein>
    <submittedName>
        <fullName evidence="1">Uncharacterized protein</fullName>
    </submittedName>
</protein>
<organism evidence="1 2">
    <name type="scientific">Azohydromonas lata</name>
    <dbReference type="NCBI Taxonomy" id="45677"/>
    <lineage>
        <taxon>Bacteria</taxon>
        <taxon>Pseudomonadati</taxon>
        <taxon>Pseudomonadota</taxon>
        <taxon>Betaproteobacteria</taxon>
        <taxon>Burkholderiales</taxon>
        <taxon>Sphaerotilaceae</taxon>
        <taxon>Azohydromonas</taxon>
    </lineage>
</organism>
<evidence type="ECO:0000313" key="1">
    <source>
        <dbReference type="EMBL" id="MDZ5456969.1"/>
    </source>
</evidence>
<sequence length="118" mass="13626">MVGNMLKRLKIATRNKLRVFLGYDAELLRLQQAQRALDHLVRERTDVHADVDLRGRSQVVLIGRYRGTDYVEIRPVAHEDLARLVDYLNTITPHARLGRVDVAQPYRAVVANHINRSF</sequence>
<name>A0ABU5IDS0_9BURK</name>
<gene>
    <name evidence="1" type="ORF">SM757_10355</name>
</gene>
<dbReference type="EMBL" id="JAXOJX010000013">
    <property type="protein sequence ID" value="MDZ5456969.1"/>
    <property type="molecule type" value="Genomic_DNA"/>
</dbReference>
<comment type="caution">
    <text evidence="1">The sequence shown here is derived from an EMBL/GenBank/DDBJ whole genome shotgun (WGS) entry which is preliminary data.</text>
</comment>
<keyword evidence="2" id="KW-1185">Reference proteome</keyword>
<dbReference type="RefSeq" id="WP_322465398.1">
    <property type="nucleotide sequence ID" value="NZ_JAXOJX010000013.1"/>
</dbReference>
<accession>A0ABU5IDS0</accession>
<reference evidence="1 2" key="1">
    <citation type="submission" date="2023-11" db="EMBL/GenBank/DDBJ databases">
        <title>Draft genome of Azohydromonas lata strain H1 (DSM1123), a polyhydroxyalkanoate producer.</title>
        <authorList>
            <person name="Traversa D."/>
            <person name="D'Addabbo P."/>
            <person name="Pazzani C."/>
            <person name="Manzari C."/>
            <person name="Chiara M."/>
            <person name="Scrascia M."/>
        </authorList>
    </citation>
    <scope>NUCLEOTIDE SEQUENCE [LARGE SCALE GENOMIC DNA]</scope>
    <source>
        <strain evidence="1 2">H1</strain>
    </source>
</reference>
<evidence type="ECO:0000313" key="2">
    <source>
        <dbReference type="Proteomes" id="UP001293718"/>
    </source>
</evidence>
<dbReference type="Proteomes" id="UP001293718">
    <property type="component" value="Unassembled WGS sequence"/>
</dbReference>
<proteinExistence type="predicted"/>